<protein>
    <submittedName>
        <fullName evidence="2">Uncharacterized protein</fullName>
    </submittedName>
</protein>
<proteinExistence type="predicted"/>
<evidence type="ECO:0000313" key="3">
    <source>
        <dbReference type="Proteomes" id="UP000229740"/>
    </source>
</evidence>
<reference evidence="2 3" key="1">
    <citation type="submission" date="2017-10" db="EMBL/GenBank/DDBJ databases">
        <title>Novel microbial diversity and functional potential in the marine mammal oral microbiome.</title>
        <authorList>
            <person name="Dudek N.K."/>
            <person name="Sun C.L."/>
            <person name="Burstein D."/>
            <person name="Kantor R.S."/>
            <person name="Aliaga Goltsman D.S."/>
            <person name="Bik E.M."/>
            <person name="Thomas B.C."/>
            <person name="Banfield J.F."/>
            <person name="Relman D.A."/>
        </authorList>
    </citation>
    <scope>NUCLEOTIDE SEQUENCE [LARGE SCALE GENOMIC DNA]</scope>
    <source>
        <strain evidence="2">DOLZORAL124_49_17</strain>
    </source>
</reference>
<keyword evidence="1" id="KW-0732">Signal</keyword>
<feature type="signal peptide" evidence="1">
    <location>
        <begin position="1"/>
        <end position="18"/>
    </location>
</feature>
<evidence type="ECO:0000313" key="2">
    <source>
        <dbReference type="EMBL" id="PID56468.1"/>
    </source>
</evidence>
<dbReference type="Proteomes" id="UP000229740">
    <property type="component" value="Unassembled WGS sequence"/>
</dbReference>
<evidence type="ECO:0000256" key="1">
    <source>
        <dbReference type="SAM" id="SignalP"/>
    </source>
</evidence>
<sequence length="138" mass="15383">MWFFQRVFAALTLVIALAGISGCESESSRGITNGVPNTDPEHGYILNSTNYALVIDINGRNEYQVRIQSGEFFAMTLEQERTHLLHVIVLDDSGQALAEYVNSFYINESALDNHVRNFVCSWYVDVTSTSGYANTFGS</sequence>
<accession>A0A2G6E3W1</accession>
<gene>
    <name evidence="2" type="ORF">CSB45_11495</name>
</gene>
<name>A0A2G6E3W1_9BACT</name>
<organism evidence="2 3">
    <name type="scientific">candidate division KSB3 bacterium</name>
    <dbReference type="NCBI Taxonomy" id="2044937"/>
    <lineage>
        <taxon>Bacteria</taxon>
        <taxon>candidate division KSB3</taxon>
    </lineage>
</organism>
<comment type="caution">
    <text evidence="2">The sequence shown here is derived from an EMBL/GenBank/DDBJ whole genome shotgun (WGS) entry which is preliminary data.</text>
</comment>
<dbReference type="EMBL" id="PDPS01000034">
    <property type="protein sequence ID" value="PID56468.1"/>
    <property type="molecule type" value="Genomic_DNA"/>
</dbReference>
<feature type="chain" id="PRO_5013915872" evidence="1">
    <location>
        <begin position="19"/>
        <end position="138"/>
    </location>
</feature>
<dbReference type="AlphaFoldDB" id="A0A2G6E3W1"/>
<dbReference type="PROSITE" id="PS51257">
    <property type="entry name" value="PROKAR_LIPOPROTEIN"/>
    <property type="match status" value="1"/>
</dbReference>